<dbReference type="PROSITE" id="PS51581">
    <property type="entry name" value="SAM_GTMT"/>
    <property type="match status" value="1"/>
</dbReference>
<evidence type="ECO:0000256" key="2">
    <source>
        <dbReference type="ARBA" id="ARBA00022448"/>
    </source>
</evidence>
<protein>
    <submittedName>
        <fullName evidence="14">Mitochondrial sodium/calcium exchanger protein</fullName>
    </submittedName>
</protein>
<evidence type="ECO:0000256" key="10">
    <source>
        <dbReference type="SAM" id="MobiDB-lite"/>
    </source>
</evidence>
<feature type="compositionally biased region" description="Basic and acidic residues" evidence="10">
    <location>
        <begin position="45"/>
        <end position="55"/>
    </location>
</feature>
<evidence type="ECO:0000313" key="14">
    <source>
        <dbReference type="EMBL" id="KAK1735302.1"/>
    </source>
</evidence>
<feature type="domain" description="Sodium/calcium exchanger membrane region" evidence="12">
    <location>
        <begin position="199"/>
        <end position="306"/>
    </location>
</feature>
<feature type="transmembrane region" description="Helical" evidence="11">
    <location>
        <begin position="263"/>
        <end position="282"/>
    </location>
</feature>
<dbReference type="GO" id="GO:0008757">
    <property type="term" value="F:S-adenosylmethionine-dependent methyltransferase activity"/>
    <property type="evidence" value="ECO:0007669"/>
    <property type="project" value="InterPro"/>
</dbReference>
<dbReference type="GO" id="GO:0032259">
    <property type="term" value="P:methylation"/>
    <property type="evidence" value="ECO:0007669"/>
    <property type="project" value="UniProtKB-UniRule"/>
</dbReference>
<dbReference type="InterPro" id="IPR004837">
    <property type="entry name" value="NaCa_Exmemb"/>
</dbReference>
<feature type="transmembrane region" description="Helical" evidence="11">
    <location>
        <begin position="585"/>
        <end position="602"/>
    </location>
</feature>
<keyword evidence="3 9" id="KW-0489">Methyltransferase</keyword>
<dbReference type="Pfam" id="PF08241">
    <property type="entry name" value="Methyltransf_11"/>
    <property type="match status" value="1"/>
</dbReference>
<feature type="compositionally biased region" description="Polar residues" evidence="10">
    <location>
        <begin position="28"/>
        <end position="38"/>
    </location>
</feature>
<reference evidence="14" key="1">
    <citation type="submission" date="2023-06" db="EMBL/GenBank/DDBJ databases">
        <title>Survivors Of The Sea: Transcriptome response of Skeletonema marinoi to long-term dormancy.</title>
        <authorList>
            <person name="Pinder M.I.M."/>
            <person name="Kourtchenko O."/>
            <person name="Robertson E.K."/>
            <person name="Larsson T."/>
            <person name="Maumus F."/>
            <person name="Osuna-Cruz C.M."/>
            <person name="Vancaester E."/>
            <person name="Stenow R."/>
            <person name="Vandepoele K."/>
            <person name="Ploug H."/>
            <person name="Bruchert V."/>
            <person name="Godhe A."/>
            <person name="Topel M."/>
        </authorList>
    </citation>
    <scope>NUCLEOTIDE SEQUENCE</scope>
    <source>
        <strain evidence="14">R05AC</strain>
    </source>
</reference>
<dbReference type="Gene3D" id="1.20.1420.30">
    <property type="entry name" value="NCX, central ion-binding region"/>
    <property type="match status" value="2"/>
</dbReference>
<feature type="region of interest" description="Disordered" evidence="10">
    <location>
        <begin position="1"/>
        <end position="74"/>
    </location>
</feature>
<evidence type="ECO:0000256" key="6">
    <source>
        <dbReference type="ARBA" id="ARBA00022692"/>
    </source>
</evidence>
<dbReference type="PANTHER" id="PTHR12266:SF0">
    <property type="entry name" value="MITOCHONDRIAL SODIUM_CALCIUM EXCHANGER PROTEIN"/>
    <property type="match status" value="1"/>
</dbReference>
<keyword evidence="7 11" id="KW-1133">Transmembrane helix</keyword>
<feature type="transmembrane region" description="Helical" evidence="11">
    <location>
        <begin position="547"/>
        <end position="565"/>
    </location>
</feature>
<evidence type="ECO:0000259" key="12">
    <source>
        <dbReference type="Pfam" id="PF01699"/>
    </source>
</evidence>
<comment type="caution">
    <text evidence="14">The sequence shown here is derived from an EMBL/GenBank/DDBJ whole genome shotgun (WGS) entry which is preliminary data.</text>
</comment>
<dbReference type="InterPro" id="IPR013216">
    <property type="entry name" value="Methyltransf_11"/>
</dbReference>
<dbReference type="EMBL" id="JATAAI010000034">
    <property type="protein sequence ID" value="KAK1735302.1"/>
    <property type="molecule type" value="Genomic_DNA"/>
</dbReference>
<evidence type="ECO:0000256" key="9">
    <source>
        <dbReference type="PROSITE-ProRule" id="PRU00914"/>
    </source>
</evidence>
<keyword evidence="5 9" id="KW-0949">S-adenosyl-L-methionine</keyword>
<dbReference type="GO" id="GO:0008324">
    <property type="term" value="F:monoatomic cation transmembrane transporter activity"/>
    <property type="evidence" value="ECO:0007669"/>
    <property type="project" value="TreeGrafter"/>
</dbReference>
<dbReference type="GO" id="GO:0016020">
    <property type="term" value="C:membrane"/>
    <property type="evidence" value="ECO:0007669"/>
    <property type="project" value="UniProtKB-SubCell"/>
</dbReference>
<feature type="transmembrane region" description="Helical" evidence="11">
    <location>
        <begin position="659"/>
        <end position="680"/>
    </location>
</feature>
<evidence type="ECO:0000256" key="3">
    <source>
        <dbReference type="ARBA" id="ARBA00022603"/>
    </source>
</evidence>
<feature type="compositionally biased region" description="Low complexity" evidence="10">
    <location>
        <begin position="108"/>
        <end position="120"/>
    </location>
</feature>
<feature type="region of interest" description="SAM motif II" evidence="9">
    <location>
        <begin position="884"/>
        <end position="892"/>
    </location>
</feature>
<keyword evidence="6 11" id="KW-0812">Transmembrane</keyword>
<dbReference type="CDD" id="cd02440">
    <property type="entry name" value="AdoMet_MTases"/>
    <property type="match status" value="1"/>
</dbReference>
<dbReference type="PANTHER" id="PTHR12266">
    <property type="entry name" value="NA+/CA2+ K+ INDEPENDENT EXCHANGER"/>
    <property type="match status" value="1"/>
</dbReference>
<organism evidence="14 15">
    <name type="scientific">Skeletonema marinoi</name>
    <dbReference type="NCBI Taxonomy" id="267567"/>
    <lineage>
        <taxon>Eukaryota</taxon>
        <taxon>Sar</taxon>
        <taxon>Stramenopiles</taxon>
        <taxon>Ochrophyta</taxon>
        <taxon>Bacillariophyta</taxon>
        <taxon>Coscinodiscophyceae</taxon>
        <taxon>Thalassiosirophycidae</taxon>
        <taxon>Thalassiosirales</taxon>
        <taxon>Skeletonemataceae</taxon>
        <taxon>Skeletonema</taxon>
        <taxon>Skeletonema marinoi-dohrnii complex</taxon>
    </lineage>
</organism>
<evidence type="ECO:0000256" key="1">
    <source>
        <dbReference type="ARBA" id="ARBA00004141"/>
    </source>
</evidence>
<feature type="region of interest" description="SAM motif III" evidence="9">
    <location>
        <begin position="911"/>
        <end position="920"/>
    </location>
</feature>
<evidence type="ECO:0000313" key="15">
    <source>
        <dbReference type="Proteomes" id="UP001224775"/>
    </source>
</evidence>
<dbReference type="InterPro" id="IPR051359">
    <property type="entry name" value="CaCA_antiporter"/>
</dbReference>
<dbReference type="AlphaFoldDB" id="A0AAD8XX67"/>
<comment type="similarity">
    <text evidence="9">Belongs to the class I-like SAM-binding methyltransferase superfamily. gTMT family.</text>
</comment>
<name>A0AAD8XX67_9STRA</name>
<keyword evidence="2" id="KW-0813">Transport</keyword>
<evidence type="ECO:0000259" key="13">
    <source>
        <dbReference type="Pfam" id="PF08241"/>
    </source>
</evidence>
<comment type="caution">
    <text evidence="9">Lacks conserved residue(s) required for the propagation of feature annotation.</text>
</comment>
<evidence type="ECO:0000256" key="5">
    <source>
        <dbReference type="ARBA" id="ARBA00022691"/>
    </source>
</evidence>
<comment type="subcellular location">
    <subcellularLocation>
        <location evidence="1">Membrane</location>
        <topology evidence="1">Multi-pass membrane protein</topology>
    </subcellularLocation>
</comment>
<proteinExistence type="inferred from homology"/>
<dbReference type="Pfam" id="PF01699">
    <property type="entry name" value="Na_Ca_ex"/>
    <property type="match status" value="2"/>
</dbReference>
<sequence length="1006" mass="110273">MTTATSSRRRPHSSLPAWNEDGRPVEHGSSSQSANTEQSQDDDEFAHPSDTRYDESTSANATQPPLSPLHTSAKFNNNSISAKKIDKPNEFAQLLSDRSVRRLDDNGNENNVNDANNNNDNNEDNGGDYSADRCDEIFTKTTPEKAAIANHPSDVSTQEHVTKVMALVTICILPHVYTVHHCMGYRTLSHPATRTGSSISCDLLALGNGAADVSATMNAIASDPENGYKMSLGELTGAAMFITTVVAGAVIMANDGLTCRGALVRDVMALGIATLVVALNLLRGEVTKATTRTFIGMYIIFVLIVLIADVYHRALDAERFASAHAGDELNITASASVDEDAHRDRGDLMMQGLTKDEELIEGFDTMGHQRSRDGELSPLLRHEGVGSTNRSTWTEQTMKKPLMHLIMSWKTWTWILKPMFASQQVAQALLLIIGLGLHDGKQELITHFRECWRDILDDDECSRLEKLLLICEFPFTLTVSIPCEGSYCRALVALSLALSPLWVGIYAWNNFDTNLWGWQMGVFVAVTLPLGLMILRYAPGGEGTMATFLAVPIALYGFVIAATWIDAIADKLVALLEFLGVTLRIPNSIMGLTILAWGNSMADLSANVTMARKGLANMAITACFAGPLFNILIGLGAGFGLLRGIKQQEILYVSLTPDISTGFVFCFANCIFILFSGLAVNKGVIQLDMVYGNGCMQSLNSSNLLLANNMRTFASAAAAGSFLLAAPSSAFTTQPRQQQSSSTALSMGLKTQIVSKVVQNPITAAVAGTALVGTAAVKVVLDRPSRTYNENSVAEEYDAWTQDDDEVRWYRCRGRQGRESVDVGCGFGGTSRYLADKLGPKADVTGITLSPNQVKRGTELAEERGLSNAKFMVMNALEMDFPDNSFDIVWACESGEHMPDKEAYINEMMRVLKPGGKFVMATWCQRDDREVPFDKKDKPDWCEPTIASWRHSIWVGVYDPRGFIFKPTKYLKCARDAYCLERMHRAFKRGLMEYGMFAATKAKKDE</sequence>
<dbReference type="SUPFAM" id="SSF53335">
    <property type="entry name" value="S-adenosyl-L-methionine-dependent methyltransferases"/>
    <property type="match status" value="1"/>
</dbReference>
<evidence type="ECO:0000256" key="4">
    <source>
        <dbReference type="ARBA" id="ARBA00022679"/>
    </source>
</evidence>
<keyword evidence="4 9" id="KW-0808">Transferase</keyword>
<dbReference type="InterPro" id="IPR025774">
    <property type="entry name" value="PiNMT-like"/>
</dbReference>
<evidence type="ECO:0000256" key="8">
    <source>
        <dbReference type="ARBA" id="ARBA00023136"/>
    </source>
</evidence>
<keyword evidence="8 11" id="KW-0472">Membrane</keyword>
<feature type="transmembrane region" description="Helical" evidence="11">
    <location>
        <begin position="232"/>
        <end position="251"/>
    </location>
</feature>
<evidence type="ECO:0000256" key="7">
    <source>
        <dbReference type="ARBA" id="ARBA00022989"/>
    </source>
</evidence>
<feature type="transmembrane region" description="Helical" evidence="11">
    <location>
        <begin position="294"/>
        <end position="311"/>
    </location>
</feature>
<dbReference type="InterPro" id="IPR044880">
    <property type="entry name" value="NCX_ion-bd_dom_sf"/>
</dbReference>
<dbReference type="Proteomes" id="UP001224775">
    <property type="component" value="Unassembled WGS sequence"/>
</dbReference>
<feature type="region of interest" description="Disordered" evidence="10">
    <location>
        <begin position="100"/>
        <end position="133"/>
    </location>
</feature>
<keyword evidence="15" id="KW-1185">Reference proteome</keyword>
<feature type="transmembrane region" description="Helical" evidence="11">
    <location>
        <begin position="614"/>
        <end position="639"/>
    </location>
</feature>
<feature type="domain" description="Sodium/calcium exchanger membrane region" evidence="12">
    <location>
        <begin position="554"/>
        <end position="674"/>
    </location>
</feature>
<accession>A0AAD8XX67</accession>
<gene>
    <name evidence="14" type="ORF">QTG54_013916</name>
</gene>
<feature type="transmembrane region" description="Helical" evidence="11">
    <location>
        <begin position="490"/>
        <end position="509"/>
    </location>
</feature>
<evidence type="ECO:0000256" key="11">
    <source>
        <dbReference type="SAM" id="Phobius"/>
    </source>
</evidence>
<dbReference type="Gene3D" id="3.40.50.150">
    <property type="entry name" value="Vaccinia Virus protein VP39"/>
    <property type="match status" value="1"/>
</dbReference>
<feature type="transmembrane region" description="Helical" evidence="11">
    <location>
        <begin position="515"/>
        <end position="535"/>
    </location>
</feature>
<feature type="domain" description="Methyltransferase type 11" evidence="13">
    <location>
        <begin position="821"/>
        <end position="920"/>
    </location>
</feature>
<feature type="compositionally biased region" description="Polar residues" evidence="10">
    <location>
        <begin position="56"/>
        <end position="74"/>
    </location>
</feature>
<dbReference type="InterPro" id="IPR029063">
    <property type="entry name" value="SAM-dependent_MTases_sf"/>
</dbReference>